<dbReference type="Pfam" id="PF01494">
    <property type="entry name" value="FAD_binding_3"/>
    <property type="match status" value="1"/>
</dbReference>
<protein>
    <recommendedName>
        <fullName evidence="6">FAD-binding domain-containing protein</fullName>
    </recommendedName>
</protein>
<evidence type="ECO:0000256" key="5">
    <source>
        <dbReference type="ARBA" id="ARBA00023033"/>
    </source>
</evidence>
<evidence type="ECO:0000259" key="6">
    <source>
        <dbReference type="Pfam" id="PF01494"/>
    </source>
</evidence>
<gene>
    <name evidence="7" type="ORF">BGZ65_013033</name>
</gene>
<dbReference type="PRINTS" id="PR00420">
    <property type="entry name" value="RNGMNOXGNASE"/>
</dbReference>
<proteinExistence type="inferred from homology"/>
<reference evidence="7" key="1">
    <citation type="journal article" date="2020" name="Fungal Divers.">
        <title>Resolving the Mortierellaceae phylogeny through synthesis of multi-gene phylogenetics and phylogenomics.</title>
        <authorList>
            <person name="Vandepol N."/>
            <person name="Liber J."/>
            <person name="Desiro A."/>
            <person name="Na H."/>
            <person name="Kennedy M."/>
            <person name="Barry K."/>
            <person name="Grigoriev I.V."/>
            <person name="Miller A.N."/>
            <person name="O'Donnell K."/>
            <person name="Stajich J.E."/>
            <person name="Bonito G."/>
        </authorList>
    </citation>
    <scope>NUCLEOTIDE SEQUENCE</scope>
    <source>
        <strain evidence="7">MES-2147</strain>
    </source>
</reference>
<dbReference type="InterPro" id="IPR002938">
    <property type="entry name" value="FAD-bd"/>
</dbReference>
<keyword evidence="8" id="KW-1185">Reference proteome</keyword>
<keyword evidence="4" id="KW-0560">Oxidoreductase</keyword>
<organism evidence="7 8">
    <name type="scientific">Modicella reniformis</name>
    <dbReference type="NCBI Taxonomy" id="1440133"/>
    <lineage>
        <taxon>Eukaryota</taxon>
        <taxon>Fungi</taxon>
        <taxon>Fungi incertae sedis</taxon>
        <taxon>Mucoromycota</taxon>
        <taxon>Mortierellomycotina</taxon>
        <taxon>Mortierellomycetes</taxon>
        <taxon>Mortierellales</taxon>
        <taxon>Mortierellaceae</taxon>
        <taxon>Modicella</taxon>
    </lineage>
</organism>
<accession>A0A9P6M5R5</accession>
<keyword evidence="5" id="KW-0503">Monooxygenase</keyword>
<evidence type="ECO:0000313" key="8">
    <source>
        <dbReference type="Proteomes" id="UP000749646"/>
    </source>
</evidence>
<evidence type="ECO:0000256" key="3">
    <source>
        <dbReference type="ARBA" id="ARBA00022827"/>
    </source>
</evidence>
<feature type="non-terminal residue" evidence="7">
    <location>
        <position position="136"/>
    </location>
</feature>
<evidence type="ECO:0000256" key="2">
    <source>
        <dbReference type="ARBA" id="ARBA00022630"/>
    </source>
</evidence>
<dbReference type="Proteomes" id="UP000749646">
    <property type="component" value="Unassembled WGS sequence"/>
</dbReference>
<dbReference type="InterPro" id="IPR050493">
    <property type="entry name" value="FAD-dep_Monooxygenase_BioMet"/>
</dbReference>
<dbReference type="SUPFAM" id="SSF51905">
    <property type="entry name" value="FAD/NAD(P)-binding domain"/>
    <property type="match status" value="1"/>
</dbReference>
<dbReference type="OrthoDB" id="655030at2759"/>
<comment type="caution">
    <text evidence="7">The sequence shown here is derived from an EMBL/GenBank/DDBJ whole genome shotgun (WGS) entry which is preliminary data.</text>
</comment>
<comment type="similarity">
    <text evidence="1">Belongs to the paxM FAD-dependent monooxygenase family.</text>
</comment>
<evidence type="ECO:0000256" key="1">
    <source>
        <dbReference type="ARBA" id="ARBA00007992"/>
    </source>
</evidence>
<dbReference type="AlphaFoldDB" id="A0A9P6M5R5"/>
<keyword evidence="3" id="KW-0274">FAD</keyword>
<dbReference type="GO" id="GO:0004497">
    <property type="term" value="F:monooxygenase activity"/>
    <property type="evidence" value="ECO:0007669"/>
    <property type="project" value="UniProtKB-KW"/>
</dbReference>
<dbReference type="EMBL" id="JAAAHW010005612">
    <property type="protein sequence ID" value="KAF9967484.1"/>
    <property type="molecule type" value="Genomic_DNA"/>
</dbReference>
<dbReference type="PANTHER" id="PTHR13789">
    <property type="entry name" value="MONOOXYGENASE"/>
    <property type="match status" value="1"/>
</dbReference>
<dbReference type="GO" id="GO:0071949">
    <property type="term" value="F:FAD binding"/>
    <property type="evidence" value="ECO:0007669"/>
    <property type="project" value="InterPro"/>
</dbReference>
<dbReference type="Gene3D" id="3.50.50.60">
    <property type="entry name" value="FAD/NAD(P)-binding domain"/>
    <property type="match status" value="1"/>
</dbReference>
<name>A0A9P6M5R5_9FUNG</name>
<dbReference type="InterPro" id="IPR036188">
    <property type="entry name" value="FAD/NAD-bd_sf"/>
</dbReference>
<feature type="domain" description="FAD-binding" evidence="6">
    <location>
        <begin position="30"/>
        <end position="106"/>
    </location>
</feature>
<keyword evidence="2" id="KW-0285">Flavoprotein</keyword>
<dbReference type="PANTHER" id="PTHR13789:SF309">
    <property type="entry name" value="PUTATIVE (AFU_ORTHOLOGUE AFUA_6G14510)-RELATED"/>
    <property type="match status" value="1"/>
</dbReference>
<evidence type="ECO:0000313" key="7">
    <source>
        <dbReference type="EMBL" id="KAF9967484.1"/>
    </source>
</evidence>
<sequence>MIQEVYNFPIYQDGVGGGSVIGDGDSDSQNRTRKVLGDLIDASEPETISRVFLESKLYETWYHGRTVLIGDAAHKMPPSAGQGAVNAMEDAVVLANCLYEISDGQQAITPEKITQAFKNYRDQRYSHAKYQVENST</sequence>
<evidence type="ECO:0000256" key="4">
    <source>
        <dbReference type="ARBA" id="ARBA00023002"/>
    </source>
</evidence>